<gene>
    <name evidence="3" type="ORF">GCM10022394_10170</name>
</gene>
<evidence type="ECO:0000313" key="4">
    <source>
        <dbReference type="Proteomes" id="UP001500795"/>
    </source>
</evidence>
<keyword evidence="1 2" id="KW-0732">Signal</keyword>
<dbReference type="Pfam" id="PF03480">
    <property type="entry name" value="DctP"/>
    <property type="match status" value="1"/>
</dbReference>
<comment type="caution">
    <text evidence="3">The sequence shown here is derived from an EMBL/GenBank/DDBJ whole genome shotgun (WGS) entry which is preliminary data.</text>
</comment>
<evidence type="ECO:0000256" key="1">
    <source>
        <dbReference type="ARBA" id="ARBA00022729"/>
    </source>
</evidence>
<sequence>MKGIWISLLAAAGLWHGQAAATTTMRVATWLSPTSEMNAVVLPTWGKWIEEATEGRVKIKLEHDLGQPQSMIDLVQDGVVAASWTYHGYFPGRFKLTTIAELPNLNAGAEAASVAHWRIHQKYLAKAGEHGDVVVAGLFTHGPGEIHTRELLTSLSDLQGKKIRIGGGVQNAIGEKLGVTGVAAPTTKVYEMLTQGVVDGVFNPMNTKRSMRFKEVAPYTLKMPHGMYLGSFGIFINPDFLDRLSEQDREAIMAVSGEKLSAMAARAWVQGDQEAEQDALDYGNTITPASEQDIQLFGELTKDLQQQWLDDVADRKVDAAQALTEFRQIARDYQAQQQGSQG</sequence>
<dbReference type="RefSeq" id="WP_344955393.1">
    <property type="nucleotide sequence ID" value="NZ_BAABCX010000001.1"/>
</dbReference>
<dbReference type="Gene3D" id="3.40.190.170">
    <property type="entry name" value="Bacterial extracellular solute-binding protein, family 7"/>
    <property type="match status" value="1"/>
</dbReference>
<feature type="chain" id="PRO_5046610952" evidence="2">
    <location>
        <begin position="22"/>
        <end position="342"/>
    </location>
</feature>
<protein>
    <submittedName>
        <fullName evidence="3">TRAP transporter substrate-binding protein</fullName>
    </submittedName>
</protein>
<dbReference type="PANTHER" id="PTHR33376:SF15">
    <property type="entry name" value="BLL6794 PROTEIN"/>
    <property type="match status" value="1"/>
</dbReference>
<feature type="signal peptide" evidence="2">
    <location>
        <begin position="1"/>
        <end position="21"/>
    </location>
</feature>
<organism evidence="3 4">
    <name type="scientific">Zobellella aerophila</name>
    <dbReference type="NCBI Taxonomy" id="870480"/>
    <lineage>
        <taxon>Bacteria</taxon>
        <taxon>Pseudomonadati</taxon>
        <taxon>Pseudomonadota</taxon>
        <taxon>Gammaproteobacteria</taxon>
        <taxon>Aeromonadales</taxon>
        <taxon>Aeromonadaceae</taxon>
        <taxon>Zobellella</taxon>
    </lineage>
</organism>
<accession>A0ABP6VH20</accession>
<dbReference type="InterPro" id="IPR018389">
    <property type="entry name" value="DctP_fam"/>
</dbReference>
<evidence type="ECO:0000313" key="3">
    <source>
        <dbReference type="EMBL" id="GAA3532811.1"/>
    </source>
</evidence>
<dbReference type="EMBL" id="BAABCX010000001">
    <property type="protein sequence ID" value="GAA3532811.1"/>
    <property type="molecule type" value="Genomic_DNA"/>
</dbReference>
<name>A0ABP6VH20_9GAMM</name>
<dbReference type="PANTHER" id="PTHR33376">
    <property type="match status" value="1"/>
</dbReference>
<keyword evidence="4" id="KW-1185">Reference proteome</keyword>
<reference evidence="4" key="1">
    <citation type="journal article" date="2019" name="Int. J. Syst. Evol. Microbiol.">
        <title>The Global Catalogue of Microorganisms (GCM) 10K type strain sequencing project: providing services to taxonomists for standard genome sequencing and annotation.</title>
        <authorList>
            <consortium name="The Broad Institute Genomics Platform"/>
            <consortium name="The Broad Institute Genome Sequencing Center for Infectious Disease"/>
            <person name="Wu L."/>
            <person name="Ma J."/>
        </authorList>
    </citation>
    <scope>NUCLEOTIDE SEQUENCE [LARGE SCALE GENOMIC DNA]</scope>
    <source>
        <strain evidence="4">JCM 17110</strain>
    </source>
</reference>
<proteinExistence type="predicted"/>
<dbReference type="CDD" id="cd13665">
    <property type="entry name" value="PBP2_TRAP_Dctp3_4"/>
    <property type="match status" value="1"/>
</dbReference>
<evidence type="ECO:0000256" key="2">
    <source>
        <dbReference type="SAM" id="SignalP"/>
    </source>
</evidence>
<dbReference type="NCBIfam" id="NF037995">
    <property type="entry name" value="TRAP_S1"/>
    <property type="match status" value="1"/>
</dbReference>
<dbReference type="InterPro" id="IPR038404">
    <property type="entry name" value="TRAP_DctP_sf"/>
</dbReference>
<dbReference type="Proteomes" id="UP001500795">
    <property type="component" value="Unassembled WGS sequence"/>
</dbReference>